<dbReference type="AlphaFoldDB" id="A0AA95GIM9"/>
<dbReference type="InterPro" id="IPR010064">
    <property type="entry name" value="HK97-gp10_tail"/>
</dbReference>
<dbReference type="RefSeq" id="WP_280630020.1">
    <property type="nucleotide sequence ID" value="NZ_CP123498.1"/>
</dbReference>
<sequence>MRIQVEVKGLSALEHELNKLGEALNSKILRQAGREVMKPVLEDMKAHAGFDATNPDEHMRDSIKIRTTDRMNNANTQTVMTVRVGPTKKHIMKARAQEFGTVKQIARPFIRPALDYNRQFVLNALAAAIRTGIENYR</sequence>
<name>A0AA95GIM9_9GAMM</name>
<proteinExistence type="predicted"/>
<dbReference type="EMBL" id="CP123498">
    <property type="protein sequence ID" value="WGL96544.1"/>
    <property type="molecule type" value="Genomic_DNA"/>
</dbReference>
<gene>
    <name evidence="1" type="ORF">QE207_08410</name>
</gene>
<evidence type="ECO:0000313" key="1">
    <source>
        <dbReference type="EMBL" id="WGL96544.1"/>
    </source>
</evidence>
<protein>
    <submittedName>
        <fullName evidence="1">HK97 gp10 family phage protein</fullName>
    </submittedName>
</protein>
<evidence type="ECO:0000313" key="2">
    <source>
        <dbReference type="Proteomes" id="UP001177597"/>
    </source>
</evidence>
<dbReference type="Proteomes" id="UP001177597">
    <property type="component" value="Chromosome"/>
</dbReference>
<dbReference type="Pfam" id="PF04883">
    <property type="entry name" value="HK97-gp10_like"/>
    <property type="match status" value="1"/>
</dbReference>
<accession>A0AA95GIM9</accession>
<reference evidence="1" key="1">
    <citation type="submission" date="2023-04" db="EMBL/GenBank/DDBJ databases">
        <title>Genome dynamics across the evolutionary transition to endosymbiosis.</title>
        <authorList>
            <person name="Siozios S."/>
            <person name="Nadal-Jimenez P."/>
            <person name="Azagi T."/>
            <person name="Sprong H."/>
            <person name="Frost C.L."/>
            <person name="Parratt S.R."/>
            <person name="Taylor G."/>
            <person name="Brettell L."/>
            <person name="Lew K.C."/>
            <person name="Croft L."/>
            <person name="King K.C."/>
            <person name="Brockhurst M.A."/>
            <person name="Hypsa V."/>
            <person name="Novakova E."/>
            <person name="Darby A.C."/>
            <person name="Hurst G.D.D."/>
        </authorList>
    </citation>
    <scope>NUCLEOTIDE SEQUENCE</scope>
    <source>
        <strain evidence="1">AIh</strain>
    </source>
</reference>
<organism evidence="1 2">
    <name type="scientific">Arsenophonus nasoniae</name>
    <name type="common">son-killer infecting Nasonia vitripennis</name>
    <dbReference type="NCBI Taxonomy" id="638"/>
    <lineage>
        <taxon>Bacteria</taxon>
        <taxon>Pseudomonadati</taxon>
        <taxon>Pseudomonadota</taxon>
        <taxon>Gammaproteobacteria</taxon>
        <taxon>Enterobacterales</taxon>
        <taxon>Morganellaceae</taxon>
        <taxon>Arsenophonus</taxon>
    </lineage>
</organism>
<dbReference type="NCBIfam" id="TIGR01725">
    <property type="entry name" value="phge_HK97_gp10"/>
    <property type="match status" value="1"/>
</dbReference>